<dbReference type="NCBIfam" id="TIGR04056">
    <property type="entry name" value="OMP_RagA_SusC"/>
    <property type="match status" value="1"/>
</dbReference>
<dbReference type="PROSITE" id="PS52016">
    <property type="entry name" value="TONB_DEPENDENT_REC_3"/>
    <property type="match status" value="1"/>
</dbReference>
<dbReference type="SUPFAM" id="SSF56935">
    <property type="entry name" value="Porins"/>
    <property type="match status" value="1"/>
</dbReference>
<proteinExistence type="inferred from homology"/>
<dbReference type="InterPro" id="IPR039426">
    <property type="entry name" value="TonB-dep_rcpt-like"/>
</dbReference>
<gene>
    <name evidence="9" type="ORF">SAMN04488055_1269</name>
</gene>
<feature type="domain" description="Secretin/TonB short N-terminal" evidence="8">
    <location>
        <begin position="48"/>
        <end position="99"/>
    </location>
</feature>
<keyword evidence="3 7" id="KW-1134">Transmembrane beta strand</keyword>
<dbReference type="Pfam" id="PF07715">
    <property type="entry name" value="Plug"/>
    <property type="match status" value="1"/>
</dbReference>
<evidence type="ECO:0000313" key="9">
    <source>
        <dbReference type="EMBL" id="SIN77465.1"/>
    </source>
</evidence>
<dbReference type="Gene3D" id="2.170.130.10">
    <property type="entry name" value="TonB-dependent receptor, plug domain"/>
    <property type="match status" value="1"/>
</dbReference>
<evidence type="ECO:0000256" key="5">
    <source>
        <dbReference type="ARBA" id="ARBA00023136"/>
    </source>
</evidence>
<keyword evidence="6 7" id="KW-0998">Cell outer membrane</keyword>
<dbReference type="Gene3D" id="2.40.170.20">
    <property type="entry name" value="TonB-dependent receptor, beta-barrel domain"/>
    <property type="match status" value="1"/>
</dbReference>
<dbReference type="EMBL" id="FSRA01000001">
    <property type="protein sequence ID" value="SIN77465.1"/>
    <property type="molecule type" value="Genomic_DNA"/>
</dbReference>
<keyword evidence="4 7" id="KW-0812">Transmembrane</keyword>
<sequence length="1149" mass="128461">MRIHIAAFLISICCLNAFSEAKAQKVTLQLKQVELETVFRAIEKQTDYSFAYGVALLAGSKPVTIQLNKVSVTEALDQIFSDLPYRYEIVNKTILIKPKAQPTNQPTPEKAKPIRVKGRVTDIKNIPLPAVSIRVRGTNIGTVTDQNGYYSIEAEPDASLVFSSVGFQTIQIKINNQTEINLTLPELTAQLKEITIQTGYEAIKPERFVGAATVVDSTILQRQVSTNLLSRLDGTTGLLFDKRSLSSFLLRGVSTLNTSQDLNGMIAQNPLIILDDFPFTGEIANLNPNDIESVSILKDAVATSIWGSRAGNGVVVIKTKTGSYNKKASVNITSNVAITTKPDLFYMPQMSSSEFIDMEMNLFGKGFYNTAIQFPSFFSVSPVVDILAKQRAGSISETQAQEQINSLRSIDVRNEARKHVYRQGINNQNFVNISAGSNTMNYSLSFGADNNKSTLQGPGGRSRYTINSNIRFKPILPLELMLGIEYNHDKYSADGNVYPGSPGRGFLYPYARLADENDNHLTVPTSFGSAYLASLPADKLLDWNYRPLDERDLVDNTNTTNLLRMNFGTNLKVNSWLSADVKYQYTRQTLDGRNMQDVKSFFTRDLINKFTAPTNYARAIPVGGILDLRENELTSHNLRGQLNVRKNWNGIHDFTALVAGEFSAAKLDESTRTVYGYDEELLRYSPLINYAIQNPLFLGGTQQIPNNVNFALQNNNLVSILMNTSYTYKSRYGVYFSARKDGSNLFGVSTNNKYKPLWSLGGRWNIGNEMFYKATWLPTLALRLSYGYAGNSNNSVSALATISQVASPNIYGQNYVTPLTAPNPNLRWEEVRTSNAGIDFGLFKGRVSGTIDVYRKKSKDVIAAFPLDPSLGITGSQIRKNAANLTTKGFDFALQTQNVRSMITWTTNFNVFYAKTTVSKFFQETKNVQTGPIIREGDIYGAIYAYGWAGLDPTNGDPRGYIGKTISNNYQAIFNDSLKNQQYVGSTLPLLYGNILNTMTYSGFSLSANISYRAQYYFRKPSIDYNALYNSSANHSDYLNRWQKPGDEKITNIPSMPYPANANRDKFYAYSAVNFEKGDHIRLQDVRLAYTWNNKGDIRWPIKGVELYTYIGNINILLWKETKSNYDPDFANSMFPPPTTYSFGLNIKL</sequence>
<dbReference type="SMART" id="SM00965">
    <property type="entry name" value="STN"/>
    <property type="match status" value="1"/>
</dbReference>
<dbReference type="InterPro" id="IPR008969">
    <property type="entry name" value="CarboxyPept-like_regulatory"/>
</dbReference>
<evidence type="ECO:0000256" key="7">
    <source>
        <dbReference type="PROSITE-ProRule" id="PRU01360"/>
    </source>
</evidence>
<evidence type="ECO:0000256" key="4">
    <source>
        <dbReference type="ARBA" id="ARBA00022692"/>
    </source>
</evidence>
<keyword evidence="2 7" id="KW-0813">Transport</keyword>
<accession>A0A1N6E341</accession>
<dbReference type="STRING" id="536979.SAMN04488055_1269"/>
<dbReference type="InterPro" id="IPR036942">
    <property type="entry name" value="Beta-barrel_TonB_sf"/>
</dbReference>
<dbReference type="Gene3D" id="2.60.40.1120">
    <property type="entry name" value="Carboxypeptidase-like, regulatory domain"/>
    <property type="match status" value="1"/>
</dbReference>
<dbReference type="Pfam" id="PF07660">
    <property type="entry name" value="STN"/>
    <property type="match status" value="1"/>
</dbReference>
<dbReference type="SUPFAM" id="SSF49464">
    <property type="entry name" value="Carboxypeptidase regulatory domain-like"/>
    <property type="match status" value="1"/>
</dbReference>
<evidence type="ECO:0000256" key="2">
    <source>
        <dbReference type="ARBA" id="ARBA00022448"/>
    </source>
</evidence>
<protein>
    <submittedName>
        <fullName evidence="9">TonB-linked outer membrane protein, SusC/RagA family</fullName>
    </submittedName>
</protein>
<dbReference type="NCBIfam" id="TIGR04057">
    <property type="entry name" value="SusC_RagA_signa"/>
    <property type="match status" value="1"/>
</dbReference>
<keyword evidence="5 7" id="KW-0472">Membrane</keyword>
<keyword evidence="10" id="KW-1185">Reference proteome</keyword>
<dbReference type="Gene3D" id="3.55.50.30">
    <property type="match status" value="1"/>
</dbReference>
<evidence type="ECO:0000256" key="1">
    <source>
        <dbReference type="ARBA" id="ARBA00004571"/>
    </source>
</evidence>
<dbReference type="InterPro" id="IPR023996">
    <property type="entry name" value="TonB-dep_OMP_SusC/RagA"/>
</dbReference>
<dbReference type="InterPro" id="IPR037066">
    <property type="entry name" value="Plug_dom_sf"/>
</dbReference>
<dbReference type="InterPro" id="IPR011662">
    <property type="entry name" value="Secretin/TonB_short_N"/>
</dbReference>
<comment type="similarity">
    <text evidence="7">Belongs to the TonB-dependent receptor family.</text>
</comment>
<evidence type="ECO:0000256" key="6">
    <source>
        <dbReference type="ARBA" id="ARBA00023237"/>
    </source>
</evidence>
<reference evidence="10" key="1">
    <citation type="submission" date="2016-11" db="EMBL/GenBank/DDBJ databases">
        <authorList>
            <person name="Varghese N."/>
            <person name="Submissions S."/>
        </authorList>
    </citation>
    <scope>NUCLEOTIDE SEQUENCE [LARGE SCALE GENOMIC DNA]</scope>
    <source>
        <strain evidence="10">DSM 24787</strain>
    </source>
</reference>
<dbReference type="InterPro" id="IPR012910">
    <property type="entry name" value="Plug_dom"/>
</dbReference>
<organism evidence="9 10">
    <name type="scientific">Chitinophaga niabensis</name>
    <dbReference type="NCBI Taxonomy" id="536979"/>
    <lineage>
        <taxon>Bacteria</taxon>
        <taxon>Pseudomonadati</taxon>
        <taxon>Bacteroidota</taxon>
        <taxon>Chitinophagia</taxon>
        <taxon>Chitinophagales</taxon>
        <taxon>Chitinophagaceae</taxon>
        <taxon>Chitinophaga</taxon>
    </lineage>
</organism>
<dbReference type="Pfam" id="PF13715">
    <property type="entry name" value="CarbopepD_reg_2"/>
    <property type="match status" value="1"/>
</dbReference>
<dbReference type="GO" id="GO:0009279">
    <property type="term" value="C:cell outer membrane"/>
    <property type="evidence" value="ECO:0007669"/>
    <property type="project" value="UniProtKB-SubCell"/>
</dbReference>
<dbReference type="Proteomes" id="UP000185003">
    <property type="component" value="Unassembled WGS sequence"/>
</dbReference>
<dbReference type="InterPro" id="IPR023997">
    <property type="entry name" value="TonB-dep_OMP_SusC/RagA_CS"/>
</dbReference>
<name>A0A1N6E341_9BACT</name>
<evidence type="ECO:0000313" key="10">
    <source>
        <dbReference type="Proteomes" id="UP000185003"/>
    </source>
</evidence>
<evidence type="ECO:0000256" key="3">
    <source>
        <dbReference type="ARBA" id="ARBA00022452"/>
    </source>
</evidence>
<evidence type="ECO:0000259" key="8">
    <source>
        <dbReference type="SMART" id="SM00965"/>
    </source>
</evidence>
<dbReference type="AlphaFoldDB" id="A0A1N6E341"/>
<comment type="subcellular location">
    <subcellularLocation>
        <location evidence="1 7">Cell outer membrane</location>
        <topology evidence="1 7">Multi-pass membrane protein</topology>
    </subcellularLocation>
</comment>